<name>A0A2Z7CBA5_9LAMI</name>
<feature type="signal peptide" evidence="2">
    <location>
        <begin position="1"/>
        <end position="19"/>
    </location>
</feature>
<feature type="chain" id="PRO_5016428677" evidence="2">
    <location>
        <begin position="20"/>
        <end position="334"/>
    </location>
</feature>
<evidence type="ECO:0000313" key="4">
    <source>
        <dbReference type="Proteomes" id="UP000250235"/>
    </source>
</evidence>
<dbReference type="Proteomes" id="UP000250235">
    <property type="component" value="Unassembled WGS sequence"/>
</dbReference>
<feature type="compositionally biased region" description="Basic and acidic residues" evidence="1">
    <location>
        <begin position="194"/>
        <end position="213"/>
    </location>
</feature>
<proteinExistence type="predicted"/>
<keyword evidence="2" id="KW-0732">Signal</keyword>
<feature type="region of interest" description="Disordered" evidence="1">
    <location>
        <begin position="163"/>
        <end position="216"/>
    </location>
</feature>
<accession>A0A2Z7CBA5</accession>
<protein>
    <submittedName>
        <fullName evidence="3">Uncharacterized protein</fullName>
    </submittedName>
</protein>
<sequence>MAASFFVIAMQVDFASVLAMEHTDMGAMTEFFPNAKVIAGTIVSFVANRKVVVTRDAFAEAFGLPTERMISFLDITPQTVVEMRRKNSGTDVPFRSPNKKKEMKMEYRLLHDIVARNSFTKICGASECSAEESGEHRPWRAREITPTQVLNGKSVETYMKKNLGVGPAGETSKVSGATVSEQQSTVDSTQSLTKKPEKEASEIKKPDKVAAEKKKIRKKCPSGLKNVVYTAQGEQSNSPNNETDPTQAGPHHIIVPEPQVNISTAKELTSLKDIVSSIESKVEQIKDDTFIAKHTTLQFKRQLEIKIDGMETKIDGLETSLVRHFVDSKTEPCG</sequence>
<organism evidence="3 4">
    <name type="scientific">Dorcoceras hygrometricum</name>
    <dbReference type="NCBI Taxonomy" id="472368"/>
    <lineage>
        <taxon>Eukaryota</taxon>
        <taxon>Viridiplantae</taxon>
        <taxon>Streptophyta</taxon>
        <taxon>Embryophyta</taxon>
        <taxon>Tracheophyta</taxon>
        <taxon>Spermatophyta</taxon>
        <taxon>Magnoliopsida</taxon>
        <taxon>eudicotyledons</taxon>
        <taxon>Gunneridae</taxon>
        <taxon>Pentapetalae</taxon>
        <taxon>asterids</taxon>
        <taxon>lamiids</taxon>
        <taxon>Lamiales</taxon>
        <taxon>Gesneriaceae</taxon>
        <taxon>Didymocarpoideae</taxon>
        <taxon>Trichosporeae</taxon>
        <taxon>Loxocarpinae</taxon>
        <taxon>Dorcoceras</taxon>
    </lineage>
</organism>
<evidence type="ECO:0000256" key="1">
    <source>
        <dbReference type="SAM" id="MobiDB-lite"/>
    </source>
</evidence>
<feature type="region of interest" description="Disordered" evidence="1">
    <location>
        <begin position="230"/>
        <end position="252"/>
    </location>
</feature>
<gene>
    <name evidence="3" type="ORF">F511_25916</name>
</gene>
<keyword evidence="4" id="KW-1185">Reference proteome</keyword>
<dbReference type="AlphaFoldDB" id="A0A2Z7CBA5"/>
<dbReference type="EMBL" id="KQ997067">
    <property type="protein sequence ID" value="KZV44311.1"/>
    <property type="molecule type" value="Genomic_DNA"/>
</dbReference>
<evidence type="ECO:0000256" key="2">
    <source>
        <dbReference type="SAM" id="SignalP"/>
    </source>
</evidence>
<dbReference type="OrthoDB" id="1751168at2759"/>
<feature type="compositionally biased region" description="Polar residues" evidence="1">
    <location>
        <begin position="232"/>
        <end position="246"/>
    </location>
</feature>
<feature type="compositionally biased region" description="Polar residues" evidence="1">
    <location>
        <begin position="172"/>
        <end position="193"/>
    </location>
</feature>
<evidence type="ECO:0000313" key="3">
    <source>
        <dbReference type="EMBL" id="KZV44311.1"/>
    </source>
</evidence>
<reference evidence="3 4" key="1">
    <citation type="journal article" date="2015" name="Proc. Natl. Acad. Sci. U.S.A.">
        <title>The resurrection genome of Boea hygrometrica: A blueprint for survival of dehydration.</title>
        <authorList>
            <person name="Xiao L."/>
            <person name="Yang G."/>
            <person name="Zhang L."/>
            <person name="Yang X."/>
            <person name="Zhao S."/>
            <person name="Ji Z."/>
            <person name="Zhou Q."/>
            <person name="Hu M."/>
            <person name="Wang Y."/>
            <person name="Chen M."/>
            <person name="Xu Y."/>
            <person name="Jin H."/>
            <person name="Xiao X."/>
            <person name="Hu G."/>
            <person name="Bao F."/>
            <person name="Hu Y."/>
            <person name="Wan P."/>
            <person name="Li L."/>
            <person name="Deng X."/>
            <person name="Kuang T."/>
            <person name="Xiang C."/>
            <person name="Zhu J.K."/>
            <person name="Oliver M.J."/>
            <person name="He Y."/>
        </authorList>
    </citation>
    <scope>NUCLEOTIDE SEQUENCE [LARGE SCALE GENOMIC DNA]</scope>
    <source>
        <strain evidence="4">cv. XS01</strain>
    </source>
</reference>